<dbReference type="Pfam" id="PF13495">
    <property type="entry name" value="Phage_int_SAM_4"/>
    <property type="match status" value="1"/>
</dbReference>
<gene>
    <name evidence="8" type="ordered locus">P700755_003569</name>
</gene>
<evidence type="ECO:0000259" key="7">
    <source>
        <dbReference type="PROSITE" id="PS51900"/>
    </source>
</evidence>
<dbReference type="InterPro" id="IPR004107">
    <property type="entry name" value="Integrase_SAM-like_N"/>
</dbReference>
<protein>
    <submittedName>
        <fullName evidence="8">Integron-like site-specific tyrosine recombinase</fullName>
    </submittedName>
</protein>
<evidence type="ECO:0000256" key="2">
    <source>
        <dbReference type="ARBA" id="ARBA00022908"/>
    </source>
</evidence>
<dbReference type="PANTHER" id="PTHR30349">
    <property type="entry name" value="PHAGE INTEGRASE-RELATED"/>
    <property type="match status" value="1"/>
</dbReference>
<feature type="domain" description="Tyr recombinase" evidence="6">
    <location>
        <begin position="189"/>
        <end position="364"/>
    </location>
</feature>
<keyword evidence="3 5" id="KW-0238">DNA-binding</keyword>
<evidence type="ECO:0000256" key="5">
    <source>
        <dbReference type="PROSITE-ProRule" id="PRU01248"/>
    </source>
</evidence>
<dbReference type="Gene3D" id="1.10.150.130">
    <property type="match status" value="1"/>
</dbReference>
<dbReference type="KEGG" id="ptq:P700755_003569"/>
<evidence type="ECO:0000259" key="6">
    <source>
        <dbReference type="PROSITE" id="PS51898"/>
    </source>
</evidence>
<reference evidence="8" key="1">
    <citation type="submission" date="2006-03" db="EMBL/GenBank/DDBJ databases">
        <authorList>
            <person name="Bowman J."/>
            <person name="Ferriera S."/>
            <person name="Johnson J."/>
            <person name="Kravitz S."/>
            <person name="Halpern A."/>
            <person name="Remington K."/>
            <person name="Beeson K."/>
            <person name="Tran B."/>
            <person name="Rogers Y.-H."/>
            <person name="Friedman R."/>
            <person name="Venter J.C."/>
        </authorList>
    </citation>
    <scope>NUCLEOTIDE SEQUENCE [LARGE SCALE GENOMIC DNA]</scope>
    <source>
        <strain evidence="8">ATCC 700755</strain>
    </source>
</reference>
<dbReference type="InterPro" id="IPR002104">
    <property type="entry name" value="Integrase_catalytic"/>
</dbReference>
<keyword evidence="4" id="KW-0233">DNA recombination</keyword>
<dbReference type="GO" id="GO:0006310">
    <property type="term" value="P:DNA recombination"/>
    <property type="evidence" value="ECO:0007669"/>
    <property type="project" value="UniProtKB-KW"/>
</dbReference>
<dbReference type="EMBL" id="CP003879">
    <property type="protein sequence ID" value="AFU70168.1"/>
    <property type="molecule type" value="Genomic_DNA"/>
</dbReference>
<evidence type="ECO:0000313" key="9">
    <source>
        <dbReference type="Proteomes" id="UP000008514"/>
    </source>
</evidence>
<dbReference type="InterPro" id="IPR044068">
    <property type="entry name" value="CB"/>
</dbReference>
<dbReference type="SUPFAM" id="SSF56349">
    <property type="entry name" value="DNA breaking-rejoining enzymes"/>
    <property type="match status" value="1"/>
</dbReference>
<evidence type="ECO:0000256" key="1">
    <source>
        <dbReference type="ARBA" id="ARBA00008857"/>
    </source>
</evidence>
<proteinExistence type="inferred from homology"/>
<dbReference type="Pfam" id="PF00589">
    <property type="entry name" value="Phage_integrase"/>
    <property type="match status" value="1"/>
</dbReference>
<dbReference type="GO" id="GO:0015074">
    <property type="term" value="P:DNA integration"/>
    <property type="evidence" value="ECO:0007669"/>
    <property type="project" value="UniProtKB-KW"/>
</dbReference>
<comment type="similarity">
    <text evidence="1">Belongs to the 'phage' integrase family.</text>
</comment>
<accession>K4IK32</accession>
<dbReference type="STRING" id="313595.P700755_003569"/>
<dbReference type="eggNOG" id="COG4974">
    <property type="taxonomic scope" value="Bacteria"/>
</dbReference>
<evidence type="ECO:0000256" key="3">
    <source>
        <dbReference type="ARBA" id="ARBA00023125"/>
    </source>
</evidence>
<sequence length="379" mass="43877">MKAPKNQNILVYTALPKAKRFKVYIPFLMKSERECFRKLDSSYYHPQQNLWSLINTVENLKKIESLFGGKVLKVGESAPRGMPKIDLNRQGEAELEKTHQKMVLKGFSKNTVDNYKSSLKPFFKYFENQSLKSVTKEQIEGYVFELISKYKISESAQNTIINAIKCYYEHTLGLPREYYNITRPKKSQDLPNILHINEVRRIINSPSNLKHKTILHTIYGAGLRVGELIRLRVVDIRSEEGYIFIKDSKGKKDRHTVLSKHLLELLREYYKIYKPAYWLFEGQTGGQYSSTSIQSIYRKAVKETNGNPWSTPHTLRHSFATHLMERGTSLRHIQAALGHNSSKTTEIYTRVLAINNKTIKSPLDTMYESVSLDENKTTS</sequence>
<dbReference type="Proteomes" id="UP000008514">
    <property type="component" value="Chromosome"/>
</dbReference>
<dbReference type="InterPro" id="IPR010998">
    <property type="entry name" value="Integrase_recombinase_N"/>
</dbReference>
<dbReference type="RefSeq" id="WP_015025714.1">
    <property type="nucleotide sequence ID" value="NC_018721.1"/>
</dbReference>
<keyword evidence="9" id="KW-1185">Reference proteome</keyword>
<dbReference type="GO" id="GO:0003677">
    <property type="term" value="F:DNA binding"/>
    <property type="evidence" value="ECO:0007669"/>
    <property type="project" value="UniProtKB-UniRule"/>
</dbReference>
<dbReference type="AlphaFoldDB" id="K4IK32"/>
<organism evidence="8 9">
    <name type="scientific">Psychroflexus torquis (strain ATCC 700755 / CIP 106069 / ACAM 623)</name>
    <dbReference type="NCBI Taxonomy" id="313595"/>
    <lineage>
        <taxon>Bacteria</taxon>
        <taxon>Pseudomonadati</taxon>
        <taxon>Bacteroidota</taxon>
        <taxon>Flavobacteriia</taxon>
        <taxon>Flavobacteriales</taxon>
        <taxon>Flavobacteriaceae</taxon>
        <taxon>Psychroflexus</taxon>
    </lineage>
</organism>
<feature type="domain" description="Core-binding (CB)" evidence="7">
    <location>
        <begin position="85"/>
        <end position="172"/>
    </location>
</feature>
<keyword evidence="2" id="KW-0229">DNA integration</keyword>
<dbReference type="HOGENOM" id="CLU_027562_9_5_10"/>
<dbReference type="PROSITE" id="PS51900">
    <property type="entry name" value="CB"/>
    <property type="match status" value="1"/>
</dbReference>
<evidence type="ECO:0000313" key="8">
    <source>
        <dbReference type="EMBL" id="AFU70168.1"/>
    </source>
</evidence>
<dbReference type="Gene3D" id="1.10.443.10">
    <property type="entry name" value="Intergrase catalytic core"/>
    <property type="match status" value="1"/>
</dbReference>
<dbReference type="PROSITE" id="PS51898">
    <property type="entry name" value="TYR_RECOMBINASE"/>
    <property type="match status" value="1"/>
</dbReference>
<dbReference type="InterPro" id="IPR013762">
    <property type="entry name" value="Integrase-like_cat_sf"/>
</dbReference>
<dbReference type="InterPro" id="IPR011010">
    <property type="entry name" value="DNA_brk_join_enz"/>
</dbReference>
<reference evidence="8" key="2">
    <citation type="submission" date="2012-09" db="EMBL/GenBank/DDBJ databases">
        <title>The complete sequence of Psychroflexus torquis an extreme psychrophile from sea-ice that is stimulated by light.</title>
        <authorList>
            <person name="Feng S."/>
            <person name="Powell S.M."/>
            <person name="Bowman J.P."/>
        </authorList>
    </citation>
    <scope>NUCLEOTIDE SEQUENCE [LARGE SCALE GENOMIC DNA]</scope>
    <source>
        <strain evidence="8">ATCC 700755</strain>
    </source>
</reference>
<dbReference type="InterPro" id="IPR050090">
    <property type="entry name" value="Tyrosine_recombinase_XerCD"/>
</dbReference>
<evidence type="ECO:0000256" key="4">
    <source>
        <dbReference type="ARBA" id="ARBA00023172"/>
    </source>
</evidence>
<dbReference type="PANTHER" id="PTHR30349:SF64">
    <property type="entry name" value="PROPHAGE INTEGRASE INTD-RELATED"/>
    <property type="match status" value="1"/>
</dbReference>
<dbReference type="OrthoDB" id="9801717at2"/>
<name>K4IK32_PSYTT</name>